<gene>
    <name evidence="1" type="ORF">HMPREF0654_09675</name>
</gene>
<proteinExistence type="predicted"/>
<dbReference type="Pfam" id="PF16476">
    <property type="entry name" value="DUF5053"/>
    <property type="match status" value="1"/>
</dbReference>
<comment type="caution">
    <text evidence="1">The sequence shown here is derived from an EMBL/GenBank/DDBJ whole genome shotgun (WGS) entry which is preliminary data.</text>
</comment>
<reference evidence="1 2" key="1">
    <citation type="submission" date="2014-07" db="EMBL/GenBank/DDBJ databases">
        <authorList>
            <person name="McCorrison J."/>
            <person name="Sanka R."/>
            <person name="Torralba M."/>
            <person name="Gillis M."/>
            <person name="Haft D.H."/>
            <person name="Methe B."/>
            <person name="Sutton G."/>
            <person name="Nelson K.E."/>
        </authorList>
    </citation>
    <scope>NUCLEOTIDE SEQUENCE [LARGE SCALE GENOMIC DNA]</scope>
    <source>
        <strain evidence="1 2">DNF00882</strain>
    </source>
</reference>
<evidence type="ECO:0000313" key="1">
    <source>
        <dbReference type="EMBL" id="KGF47833.1"/>
    </source>
</evidence>
<organism evidence="1 2">
    <name type="scientific">Prevotella disiens DNF00882</name>
    <dbReference type="NCBI Taxonomy" id="1401075"/>
    <lineage>
        <taxon>Bacteria</taxon>
        <taxon>Pseudomonadati</taxon>
        <taxon>Bacteroidota</taxon>
        <taxon>Bacteroidia</taxon>
        <taxon>Bacteroidales</taxon>
        <taxon>Prevotellaceae</taxon>
        <taxon>Prevotella</taxon>
    </lineage>
</organism>
<dbReference type="AlphaFoldDB" id="A0A096ALA3"/>
<dbReference type="RefSeq" id="WP_036884354.1">
    <property type="nucleotide sequence ID" value="NZ_JRNR01000104.1"/>
</dbReference>
<protein>
    <recommendedName>
        <fullName evidence="3">DUF5053 domain-containing protein</fullName>
    </recommendedName>
</protein>
<evidence type="ECO:0008006" key="3">
    <source>
        <dbReference type="Google" id="ProtNLM"/>
    </source>
</evidence>
<accession>A0A096ALA3</accession>
<dbReference type="InterPro" id="IPR032483">
    <property type="entry name" value="DUF5053"/>
</dbReference>
<sequence>MKEVDVKLKELKELMSKEDEQSEARRMEIALWIRENKTEEVEKAFRAFMNEGLTEIEIEIEDIRRQFDDEDYKLLPLAYIAKHYFGKSHAWLSQRINGTKVRGQVYTLNNEQKEIFNKALQDISKKIGSFHIY</sequence>
<dbReference type="Proteomes" id="UP000029538">
    <property type="component" value="Unassembled WGS sequence"/>
</dbReference>
<name>A0A096ALA3_9BACT</name>
<dbReference type="EMBL" id="JRNR01000104">
    <property type="protein sequence ID" value="KGF47833.1"/>
    <property type="molecule type" value="Genomic_DNA"/>
</dbReference>
<evidence type="ECO:0000313" key="2">
    <source>
        <dbReference type="Proteomes" id="UP000029538"/>
    </source>
</evidence>